<proteinExistence type="predicted"/>
<dbReference type="EMBL" id="CP032092">
    <property type="protein sequence ID" value="AXV67716.1"/>
    <property type="molecule type" value="Genomic_DNA"/>
</dbReference>
<evidence type="ECO:0000256" key="1">
    <source>
        <dbReference type="SAM" id="Phobius"/>
    </source>
</evidence>
<reference evidence="2 3" key="1">
    <citation type="submission" date="2018-08" db="EMBL/GenBank/DDBJ databases">
        <title>Draft genome sequence of Pseudoalteromonas donghaensis HJ51.</title>
        <authorList>
            <person name="Oh J."/>
            <person name="Roh D."/>
        </authorList>
    </citation>
    <scope>NUCLEOTIDE SEQUENCE [LARGE SCALE GENOMIC DNA]</scope>
    <source>
        <strain evidence="2 3">HJ51</strain>
        <plasmid evidence="2 3">unnamed2</plasmid>
    </source>
</reference>
<evidence type="ECO:0000313" key="2">
    <source>
        <dbReference type="EMBL" id="AXV67716.1"/>
    </source>
</evidence>
<keyword evidence="1" id="KW-1133">Transmembrane helix</keyword>
<accession>A0AAD0WFF4</accession>
<feature type="transmembrane region" description="Helical" evidence="1">
    <location>
        <begin position="56"/>
        <end position="79"/>
    </location>
</feature>
<sequence length="153" mass="17524">MSNVKSEELKRCKYITTSLVTAAVLTAFLVFILYVHSLIVENLGSIDAFFTLDIEFLNIFLVIVYSNIFVLTSSSIILISARSELNTITWYIVLAISILTYIILMAIYCNSYWSVKNITTFQSNLATFIWLPVWCFVILVFAILSEIHRESKK</sequence>
<organism evidence="2 3">
    <name type="scientific">Pseudoalteromonas lipolytica</name>
    <dbReference type="NCBI Taxonomy" id="570156"/>
    <lineage>
        <taxon>Bacteria</taxon>
        <taxon>Pseudomonadati</taxon>
        <taxon>Pseudomonadota</taxon>
        <taxon>Gammaproteobacteria</taxon>
        <taxon>Alteromonadales</taxon>
        <taxon>Pseudoalteromonadaceae</taxon>
        <taxon>Pseudoalteromonas</taxon>
    </lineage>
</organism>
<dbReference type="Proteomes" id="UP000264605">
    <property type="component" value="Plasmid unnamed2"/>
</dbReference>
<feature type="transmembrane region" description="Helical" evidence="1">
    <location>
        <begin position="12"/>
        <end position="36"/>
    </location>
</feature>
<keyword evidence="2" id="KW-0614">Plasmid</keyword>
<feature type="transmembrane region" description="Helical" evidence="1">
    <location>
        <begin position="91"/>
        <end position="113"/>
    </location>
</feature>
<dbReference type="AlphaFoldDB" id="A0AAD0WFF4"/>
<keyword evidence="1" id="KW-0812">Transmembrane</keyword>
<evidence type="ECO:0000313" key="3">
    <source>
        <dbReference type="Proteomes" id="UP000264605"/>
    </source>
</evidence>
<keyword evidence="1" id="KW-0472">Membrane</keyword>
<name>A0AAD0WFF4_9GAMM</name>
<protein>
    <submittedName>
        <fullName evidence="2">Uncharacterized protein</fullName>
    </submittedName>
</protein>
<geneLocation type="plasmid" evidence="2 3">
    <name>unnamed2</name>
</geneLocation>
<gene>
    <name evidence="2" type="ORF">D0907_20520</name>
</gene>
<dbReference type="KEGG" id="pdj:D0907_20520"/>
<feature type="transmembrane region" description="Helical" evidence="1">
    <location>
        <begin position="125"/>
        <end position="144"/>
    </location>
</feature>